<evidence type="ECO:0000259" key="1">
    <source>
        <dbReference type="Pfam" id="PF05050"/>
    </source>
</evidence>
<dbReference type="Gene3D" id="3.40.50.150">
    <property type="entry name" value="Vaccinia Virus protein VP39"/>
    <property type="match status" value="1"/>
</dbReference>
<dbReference type="EMBL" id="JAUSVK010000001">
    <property type="protein sequence ID" value="MDQ0394774.1"/>
    <property type="molecule type" value="Genomic_DNA"/>
</dbReference>
<dbReference type="GO" id="GO:0032259">
    <property type="term" value="P:methylation"/>
    <property type="evidence" value="ECO:0007669"/>
    <property type="project" value="UniProtKB-KW"/>
</dbReference>
<feature type="domain" description="Methyltransferase FkbM" evidence="1">
    <location>
        <begin position="24"/>
        <end position="123"/>
    </location>
</feature>
<protein>
    <submittedName>
        <fullName evidence="2">FkbM family methyltransferase</fullName>
    </submittedName>
</protein>
<evidence type="ECO:0000313" key="3">
    <source>
        <dbReference type="Proteomes" id="UP001237448"/>
    </source>
</evidence>
<dbReference type="Proteomes" id="UP001237448">
    <property type="component" value="Unassembled WGS sequence"/>
</dbReference>
<reference evidence="2 3" key="1">
    <citation type="submission" date="2023-07" db="EMBL/GenBank/DDBJ databases">
        <title>Genomic Encyclopedia of Type Strains, Phase IV (KMG-IV): sequencing the most valuable type-strain genomes for metagenomic binning, comparative biology and taxonomic classification.</title>
        <authorList>
            <person name="Goeker M."/>
        </authorList>
    </citation>
    <scope>NUCLEOTIDE SEQUENCE [LARGE SCALE GENOMIC DNA]</scope>
    <source>
        <strain evidence="2 3">DSM 5896</strain>
    </source>
</reference>
<organism evidence="2 3">
    <name type="scientific">Labrys monachus</name>
    <dbReference type="NCBI Taxonomy" id="217067"/>
    <lineage>
        <taxon>Bacteria</taxon>
        <taxon>Pseudomonadati</taxon>
        <taxon>Pseudomonadota</taxon>
        <taxon>Alphaproteobacteria</taxon>
        <taxon>Hyphomicrobiales</taxon>
        <taxon>Xanthobacteraceae</taxon>
        <taxon>Labrys</taxon>
    </lineage>
</organism>
<accession>A0ABU0FJJ3</accession>
<sequence>MLAFEPVSELFDARPTGRGLTVVHGAVGGEEKEILIHKSLGTDASSKFKLTEESLGDETVDGYSLERVFSMITDKEISLVKVDIEGSEIELFGFASDYIIRRSKQYSVEFHDFIDPSMIDDINILFARMKRIGYYRINFSRGNGNVLFVRKDCISIFNYIILNFVIRNVRGLMRIFRRKLSFRAR</sequence>
<name>A0ABU0FJJ3_9HYPH</name>
<dbReference type="InterPro" id="IPR006342">
    <property type="entry name" value="FkbM_mtfrase"/>
</dbReference>
<keyword evidence="2" id="KW-0489">Methyltransferase</keyword>
<dbReference type="SUPFAM" id="SSF53335">
    <property type="entry name" value="S-adenosyl-L-methionine-dependent methyltransferases"/>
    <property type="match status" value="1"/>
</dbReference>
<evidence type="ECO:0000313" key="2">
    <source>
        <dbReference type="EMBL" id="MDQ0394774.1"/>
    </source>
</evidence>
<keyword evidence="3" id="KW-1185">Reference proteome</keyword>
<dbReference type="Pfam" id="PF05050">
    <property type="entry name" value="Methyltransf_21"/>
    <property type="match status" value="1"/>
</dbReference>
<keyword evidence="2" id="KW-0808">Transferase</keyword>
<proteinExistence type="predicted"/>
<comment type="caution">
    <text evidence="2">The sequence shown here is derived from an EMBL/GenBank/DDBJ whole genome shotgun (WGS) entry which is preliminary data.</text>
</comment>
<dbReference type="InterPro" id="IPR029063">
    <property type="entry name" value="SAM-dependent_MTases_sf"/>
</dbReference>
<dbReference type="GO" id="GO:0008168">
    <property type="term" value="F:methyltransferase activity"/>
    <property type="evidence" value="ECO:0007669"/>
    <property type="project" value="UniProtKB-KW"/>
</dbReference>
<gene>
    <name evidence="2" type="ORF">J3R73_004566</name>
</gene>